<keyword evidence="2" id="KW-0812">Transmembrane</keyword>
<keyword evidence="2" id="KW-0472">Membrane</keyword>
<feature type="domain" description="Saccharopine dehydrogenase NADP binding" evidence="3">
    <location>
        <begin position="8"/>
        <end position="99"/>
    </location>
</feature>
<protein>
    <recommendedName>
        <fullName evidence="3">Saccharopine dehydrogenase NADP binding domain-containing protein</fullName>
    </recommendedName>
</protein>
<keyword evidence="2" id="KW-1133">Transmembrane helix</keyword>
<feature type="compositionally biased region" description="Basic and acidic residues" evidence="1">
    <location>
        <begin position="287"/>
        <end position="301"/>
    </location>
</feature>
<gene>
    <name evidence="4" type="ORF">LV75_005079</name>
</gene>
<evidence type="ECO:0000259" key="3">
    <source>
        <dbReference type="Pfam" id="PF03435"/>
    </source>
</evidence>
<comment type="caution">
    <text evidence="4">The sequence shown here is derived from an EMBL/GenBank/DDBJ whole genome shotgun (WGS) entry which is preliminary data.</text>
</comment>
<dbReference type="InterPro" id="IPR005097">
    <property type="entry name" value="Sacchrp_dh_NADP-bd"/>
</dbReference>
<reference evidence="4 5" key="1">
    <citation type="submission" date="2022-06" db="EMBL/GenBank/DDBJ databases">
        <title>Genomic Encyclopedia of Archaeal and Bacterial Type Strains, Phase II (KMG-II): from individual species to whole genera.</title>
        <authorList>
            <person name="Goeker M."/>
        </authorList>
    </citation>
    <scope>NUCLEOTIDE SEQUENCE [LARGE SCALE GENOMIC DNA]</scope>
    <source>
        <strain evidence="4 5">DSM 44255</strain>
    </source>
</reference>
<accession>A0ABT1IJ37</accession>
<dbReference type="Gene3D" id="2.160.20.80">
    <property type="entry name" value="E3 ubiquitin-protein ligase SopA"/>
    <property type="match status" value="1"/>
</dbReference>
<evidence type="ECO:0000313" key="5">
    <source>
        <dbReference type="Proteomes" id="UP001205185"/>
    </source>
</evidence>
<dbReference type="Pfam" id="PF13576">
    <property type="entry name" value="Pentapeptide_3"/>
    <property type="match status" value="2"/>
</dbReference>
<dbReference type="Proteomes" id="UP001205185">
    <property type="component" value="Unassembled WGS sequence"/>
</dbReference>
<dbReference type="SUPFAM" id="SSF51735">
    <property type="entry name" value="NAD(P)-binding Rossmann-fold domains"/>
    <property type="match status" value="1"/>
</dbReference>
<feature type="transmembrane region" description="Helical" evidence="2">
    <location>
        <begin position="349"/>
        <end position="369"/>
    </location>
</feature>
<organism evidence="4 5">
    <name type="scientific">Actinokineospora diospyrosa</name>
    <dbReference type="NCBI Taxonomy" id="103728"/>
    <lineage>
        <taxon>Bacteria</taxon>
        <taxon>Bacillati</taxon>
        <taxon>Actinomycetota</taxon>
        <taxon>Actinomycetes</taxon>
        <taxon>Pseudonocardiales</taxon>
        <taxon>Pseudonocardiaceae</taxon>
        <taxon>Actinokineospora</taxon>
    </lineage>
</organism>
<name>A0ABT1IJ37_9PSEU</name>
<dbReference type="SUPFAM" id="SSF141571">
    <property type="entry name" value="Pentapeptide repeat-like"/>
    <property type="match status" value="1"/>
</dbReference>
<dbReference type="PANTHER" id="PTHR43781:SF1">
    <property type="entry name" value="SACCHAROPINE DEHYDROGENASE"/>
    <property type="match status" value="1"/>
</dbReference>
<dbReference type="InterPro" id="IPR001646">
    <property type="entry name" value="5peptide_repeat"/>
</dbReference>
<proteinExistence type="predicted"/>
<dbReference type="EMBL" id="JAMTCO010000013">
    <property type="protein sequence ID" value="MCP2272553.1"/>
    <property type="molecule type" value="Genomic_DNA"/>
</dbReference>
<dbReference type="InterPro" id="IPR036291">
    <property type="entry name" value="NAD(P)-bd_dom_sf"/>
</dbReference>
<sequence>MGERVAVYGGYGHTGRFVVAELRERGFKPIPAGRDADKLVAAHPGLDTRQAPVDDPAALDRALRGVAAVINCAGPFAVTSAPVIEAAGRAGIPYVDVAAEIEANADTFARFAGTDAVVVPAMAFFGGLGDLLVTAALGDRTSADEVRVAYGLSNWHPTEGTVAAGAVSSARRNGRRVRFANGRLEYHDDAVSTLDWPFPEPMGTRQVIGEFTMADVVTIPSHVAVPEVRTYMAVEAARGLSGGVTERDRSDQTFLVDVLVRTGGASRRIVATGRDIRAARGGGGRADPVRADEGDRGGRAGADLRRRRLPARVVAAAGGGVARVADRRHPGVVTTPEADSYTVLSVKSILVWAALILGVGAGVTTWLVLGNAGRDTEVNRIRLDAIRTAGSIVVGTGGAAALLLAARRQRSTEIALRQRDREQAAAAQAFALQERVAADTREDAAARRITDLYTKAVELLGSAQAPVRLGGLYALERLAQDNPGQRQTIINVLCACLRMPADLSDEDDLPEGMTAATYRERLQEREFRLTAQRLLTAHLCPDTPGFWRGIDLDLTAATLTGFSLHRCAARSVIFKSATFTGYADFSAATFTGPADLSGTTFTGGVTFGSATFHRDADFEWATFTDHANFESTTFTTADFEWSTFTDGANFEAAHFTAPANFGSTTFTDGVDFERATFTEATFAAATFTGYADFRSATFTTADFTATTFTTNADFEDTTFTTADFRNATFDRGRPSGLSAFLDE</sequence>
<feature type="transmembrane region" description="Helical" evidence="2">
    <location>
        <begin position="389"/>
        <end position="406"/>
    </location>
</feature>
<feature type="region of interest" description="Disordered" evidence="1">
    <location>
        <begin position="279"/>
        <end position="301"/>
    </location>
</feature>
<dbReference type="Pfam" id="PF03435">
    <property type="entry name" value="Sacchrp_dh_NADP"/>
    <property type="match status" value="1"/>
</dbReference>
<evidence type="ECO:0000256" key="2">
    <source>
        <dbReference type="SAM" id="Phobius"/>
    </source>
</evidence>
<evidence type="ECO:0000256" key="1">
    <source>
        <dbReference type="SAM" id="MobiDB-lite"/>
    </source>
</evidence>
<dbReference type="Gene3D" id="3.40.50.720">
    <property type="entry name" value="NAD(P)-binding Rossmann-like Domain"/>
    <property type="match status" value="1"/>
</dbReference>
<dbReference type="PANTHER" id="PTHR43781">
    <property type="entry name" value="SACCHAROPINE DEHYDROGENASE"/>
    <property type="match status" value="1"/>
</dbReference>
<keyword evidence="5" id="KW-1185">Reference proteome</keyword>
<evidence type="ECO:0000313" key="4">
    <source>
        <dbReference type="EMBL" id="MCP2272553.1"/>
    </source>
</evidence>